<feature type="compositionally biased region" description="Acidic residues" evidence="1">
    <location>
        <begin position="64"/>
        <end position="89"/>
    </location>
</feature>
<evidence type="ECO:0000256" key="1">
    <source>
        <dbReference type="SAM" id="MobiDB-lite"/>
    </source>
</evidence>
<sequence>MDKEDFDLEIEEDPESVYEEDDASLYEDDDDEYGDDEDEDEDIDADADVDGDVDADVDIGTHIEDEETVGSGDEDGDEDGNGDGDGDGDSDNKRLQKNNISFVKNLSKNNIKSKNIKFTNPSLVRKKTIIEKSNKPKILYIVPASERITSDLLIKSERAQLEGILSKHIDKNGCPEYLNDIVAELKKKNLHVLSDDIAGEIIKQRRCPLLLRRVIGENNRDELVVEEWDPNIMKIHL</sequence>
<dbReference type="AlphaFoldDB" id="A0A6C0I0A1"/>
<protein>
    <submittedName>
        <fullName evidence="2">Uncharacterized protein</fullName>
    </submittedName>
</protein>
<evidence type="ECO:0000313" key="2">
    <source>
        <dbReference type="EMBL" id="QHT86431.1"/>
    </source>
</evidence>
<name>A0A6C0I0A1_9ZZZZ</name>
<feature type="region of interest" description="Disordered" evidence="1">
    <location>
        <begin position="1"/>
        <end position="95"/>
    </location>
</feature>
<reference evidence="2" key="1">
    <citation type="journal article" date="2020" name="Nature">
        <title>Giant virus diversity and host interactions through global metagenomics.</title>
        <authorList>
            <person name="Schulz F."/>
            <person name="Roux S."/>
            <person name="Paez-Espino D."/>
            <person name="Jungbluth S."/>
            <person name="Walsh D.A."/>
            <person name="Denef V.J."/>
            <person name="McMahon K.D."/>
            <person name="Konstantinidis K.T."/>
            <person name="Eloe-Fadrosh E.A."/>
            <person name="Kyrpides N.C."/>
            <person name="Woyke T."/>
        </authorList>
    </citation>
    <scope>NUCLEOTIDE SEQUENCE</scope>
    <source>
        <strain evidence="2">GVMAG-M-3300023184-186</strain>
    </source>
</reference>
<dbReference type="EMBL" id="MN740068">
    <property type="protein sequence ID" value="QHT86431.1"/>
    <property type="molecule type" value="Genomic_DNA"/>
</dbReference>
<organism evidence="2">
    <name type="scientific">viral metagenome</name>
    <dbReference type="NCBI Taxonomy" id="1070528"/>
    <lineage>
        <taxon>unclassified sequences</taxon>
        <taxon>metagenomes</taxon>
        <taxon>organismal metagenomes</taxon>
    </lineage>
</organism>
<feature type="compositionally biased region" description="Acidic residues" evidence="1">
    <location>
        <begin position="1"/>
        <end position="57"/>
    </location>
</feature>
<accession>A0A6C0I0A1</accession>
<proteinExistence type="predicted"/>